<proteinExistence type="predicted"/>
<protein>
    <submittedName>
        <fullName evidence="1">Uncharacterized protein</fullName>
    </submittedName>
</protein>
<dbReference type="Proteomes" id="UP000269015">
    <property type="component" value="Chromosome"/>
</dbReference>
<accession>A0AAD1DV84</accession>
<dbReference type="RefSeq" id="WP_123861564.1">
    <property type="nucleotide sequence ID" value="NZ_CP033930.1"/>
</dbReference>
<dbReference type="AlphaFoldDB" id="A0AAD1DV84"/>
<evidence type="ECO:0000313" key="2">
    <source>
        <dbReference type="Proteomes" id="UP000269015"/>
    </source>
</evidence>
<evidence type="ECO:0000313" key="1">
    <source>
        <dbReference type="EMBL" id="AZB17593.1"/>
    </source>
</evidence>
<name>A0AAD1DV84_CHRID</name>
<gene>
    <name evidence="1" type="ORF">EG352_07340</name>
</gene>
<reference evidence="1 2" key="1">
    <citation type="submission" date="2018-11" db="EMBL/GenBank/DDBJ databases">
        <title>Proposal to divide the Flavobacteriaceae and reorganize its genera based on Amino Acid Identity values calculated from whole genome sequences.</title>
        <authorList>
            <person name="Nicholson A.C."/>
            <person name="Gulvik C.A."/>
            <person name="Whitney A.M."/>
            <person name="Humrighouse B.W."/>
            <person name="Bell M."/>
            <person name="Holmes B."/>
            <person name="Steigerwalt A.G."/>
            <person name="Villarma A."/>
            <person name="Sheth M."/>
            <person name="Batra D."/>
            <person name="Pryor J."/>
            <person name="Bernardet J.-F."/>
            <person name="Hugo C."/>
            <person name="Kampfer P."/>
            <person name="Newman J."/>
            <person name="McQuiston J.R."/>
        </authorList>
    </citation>
    <scope>NUCLEOTIDE SEQUENCE [LARGE SCALE GENOMIC DNA]</scope>
    <source>
        <strain evidence="1 2">H5559</strain>
    </source>
</reference>
<organism evidence="1 2">
    <name type="scientific">Chryseobacterium indologenes</name>
    <name type="common">Flavobacterium indologenes</name>
    <dbReference type="NCBI Taxonomy" id="253"/>
    <lineage>
        <taxon>Bacteria</taxon>
        <taxon>Pseudomonadati</taxon>
        <taxon>Bacteroidota</taxon>
        <taxon>Flavobacteriia</taxon>
        <taxon>Flavobacteriales</taxon>
        <taxon>Weeksellaceae</taxon>
        <taxon>Chryseobacterium group</taxon>
        <taxon>Chryseobacterium</taxon>
    </lineage>
</organism>
<sequence length="109" mass="12627">MNVTINIDYSQLCVINGVMSELDKVVFNGLKRNLKTIVSICVELREKLLKKAISTRMNKKAFKLKLKYYMAEALFNYLVEFDIYFDALPGSYEGNTLTLVKNQLHQQLQ</sequence>
<dbReference type="EMBL" id="CP033930">
    <property type="protein sequence ID" value="AZB17593.1"/>
    <property type="molecule type" value="Genomic_DNA"/>
</dbReference>